<comment type="caution">
    <text evidence="2">The sequence shown here is derived from an EMBL/GenBank/DDBJ whole genome shotgun (WGS) entry which is preliminary data.</text>
</comment>
<dbReference type="RefSeq" id="WP_034675916.1">
    <property type="nucleotide sequence ID" value="NZ_FPAP01000001.1"/>
</dbReference>
<keyword evidence="1" id="KW-0472">Membrane</keyword>
<proteinExistence type="predicted"/>
<evidence type="ECO:0000256" key="1">
    <source>
        <dbReference type="SAM" id="Phobius"/>
    </source>
</evidence>
<sequence length="69" mass="7569">MKIKFALVILLIGFVVTLLGAWLKITHISFGPFNGNIVVTFGTIIQGLGALLLIIMVLTSQKIKNFLKK</sequence>
<dbReference type="STRING" id="236814.IX39_10240"/>
<keyword evidence="3" id="KW-1185">Reference proteome</keyword>
<dbReference type="EMBL" id="JPRP01000001">
    <property type="protein sequence ID" value="KFF00974.1"/>
    <property type="molecule type" value="Genomic_DNA"/>
</dbReference>
<keyword evidence="1" id="KW-0812">Transmembrane</keyword>
<organism evidence="2 3">
    <name type="scientific">Chryseobacterium formosense</name>
    <dbReference type="NCBI Taxonomy" id="236814"/>
    <lineage>
        <taxon>Bacteria</taxon>
        <taxon>Pseudomonadati</taxon>
        <taxon>Bacteroidota</taxon>
        <taxon>Flavobacteriia</taxon>
        <taxon>Flavobacteriales</taxon>
        <taxon>Weeksellaceae</taxon>
        <taxon>Chryseobacterium group</taxon>
        <taxon>Chryseobacterium</taxon>
    </lineage>
</organism>
<gene>
    <name evidence="2" type="ORF">IX39_10240</name>
</gene>
<dbReference type="AlphaFoldDB" id="A0A085Z960"/>
<evidence type="ECO:0000313" key="2">
    <source>
        <dbReference type="EMBL" id="KFF00974.1"/>
    </source>
</evidence>
<reference evidence="2 3" key="1">
    <citation type="submission" date="2014-07" db="EMBL/GenBank/DDBJ databases">
        <title>Genome of Chryseobacterium formosense LMG 24722.</title>
        <authorList>
            <person name="Pipes S.E."/>
            <person name="Stropko S.J."/>
            <person name="Newman J.D."/>
        </authorList>
    </citation>
    <scope>NUCLEOTIDE SEQUENCE [LARGE SCALE GENOMIC DNA]</scope>
    <source>
        <strain evidence="2 3">LMG 24722</strain>
    </source>
</reference>
<protein>
    <submittedName>
        <fullName evidence="2">Uncharacterized protein</fullName>
    </submittedName>
</protein>
<feature type="transmembrane region" description="Helical" evidence="1">
    <location>
        <begin position="37"/>
        <end position="59"/>
    </location>
</feature>
<evidence type="ECO:0000313" key="3">
    <source>
        <dbReference type="Proteomes" id="UP000028713"/>
    </source>
</evidence>
<dbReference type="Proteomes" id="UP000028713">
    <property type="component" value="Unassembled WGS sequence"/>
</dbReference>
<name>A0A085Z960_9FLAO</name>
<keyword evidence="1" id="KW-1133">Transmembrane helix</keyword>
<accession>A0A085Z960</accession>
<dbReference type="OrthoDB" id="1272131at2"/>